<keyword evidence="3" id="KW-0786">Thiamine pyrophosphate</keyword>
<evidence type="ECO:0000256" key="4">
    <source>
        <dbReference type="SAM" id="MobiDB-lite"/>
    </source>
</evidence>
<dbReference type="AlphaFoldDB" id="A0A919BCH4"/>
<dbReference type="SUPFAM" id="SSF52922">
    <property type="entry name" value="TK C-terminal domain-like"/>
    <property type="match status" value="1"/>
</dbReference>
<dbReference type="PANTHER" id="PTHR43825">
    <property type="entry name" value="PYRUVATE DEHYDROGENASE E1 COMPONENT"/>
    <property type="match status" value="1"/>
</dbReference>
<evidence type="ECO:0000256" key="3">
    <source>
        <dbReference type="ARBA" id="ARBA00023052"/>
    </source>
</evidence>
<reference evidence="6" key="1">
    <citation type="journal article" date="2014" name="Int. J. Syst. Evol. Microbiol.">
        <title>Complete genome sequence of Corynebacterium casei LMG S-19264T (=DSM 44701T), isolated from a smear-ripened cheese.</title>
        <authorList>
            <consortium name="US DOE Joint Genome Institute (JGI-PGF)"/>
            <person name="Walter F."/>
            <person name="Albersmeier A."/>
            <person name="Kalinowski J."/>
            <person name="Ruckert C."/>
        </authorList>
    </citation>
    <scope>NUCLEOTIDE SEQUENCE</scope>
    <source>
        <strain evidence="6">JCM 4122</strain>
    </source>
</reference>
<accession>A0A919BCH4</accession>
<dbReference type="InterPro" id="IPR009014">
    <property type="entry name" value="Transketo_C/PFOR_II"/>
</dbReference>
<comment type="cofactor">
    <cofactor evidence="1">
        <name>thiamine diphosphate</name>
        <dbReference type="ChEBI" id="CHEBI:58937"/>
    </cofactor>
</comment>
<dbReference type="EMBL" id="BNBE01000001">
    <property type="protein sequence ID" value="GHF81306.1"/>
    <property type="molecule type" value="Genomic_DNA"/>
</dbReference>
<comment type="similarity">
    <text evidence="2">Belongs to the transketolase family.</text>
</comment>
<evidence type="ECO:0000313" key="7">
    <source>
        <dbReference type="Proteomes" id="UP000632849"/>
    </source>
</evidence>
<dbReference type="Gene3D" id="3.40.50.970">
    <property type="match status" value="1"/>
</dbReference>
<dbReference type="PANTHER" id="PTHR43825:SF1">
    <property type="entry name" value="TRANSKETOLASE-LIKE PYRIMIDINE-BINDING DOMAIN-CONTAINING PROTEIN"/>
    <property type="match status" value="1"/>
</dbReference>
<dbReference type="InterPro" id="IPR005475">
    <property type="entry name" value="Transketolase-like_Pyr-bd"/>
</dbReference>
<dbReference type="Gene3D" id="3.40.50.920">
    <property type="match status" value="1"/>
</dbReference>
<evidence type="ECO:0000256" key="2">
    <source>
        <dbReference type="ARBA" id="ARBA00007131"/>
    </source>
</evidence>
<dbReference type="SUPFAM" id="SSF52518">
    <property type="entry name" value="Thiamin diphosphate-binding fold (THDP-binding)"/>
    <property type="match status" value="1"/>
</dbReference>
<sequence length="338" mass="34205">MTAPAPATTAGPVPGAAPAVPAGPREAYREALTALAAEDERVICLDSDLGGLERSFGDRFPERYVSTGIAEANLFTVSAGLAARGLRPYAHTMATFAATRATEQLKLDVVGTGLPVRVVATHAGLSAAHFGATHYCLEDLAVTRALHGLTVVVPADAREIGPALAALHELDGPSYLRLGRSATPPVHAGDVPPFRLGEAVTLRAGSDVTLVACGPLPVSFALAAADRLAGEGVSARVLQIHTPVPFDAAAVAEAAAATSALVTVEEHRPQGGLGDAVAEVVAAHAPRPVLRVAVAGPLPGRVDDHAGLLAATGVSADAVHAAALRALALAPPPTDRPR</sequence>
<dbReference type="InterPro" id="IPR029061">
    <property type="entry name" value="THDP-binding"/>
</dbReference>
<dbReference type="CDD" id="cd07033">
    <property type="entry name" value="TPP_PYR_DXS_TK_like"/>
    <property type="match status" value="1"/>
</dbReference>
<dbReference type="RefSeq" id="WP_150235971.1">
    <property type="nucleotide sequence ID" value="NZ_BNBE01000001.1"/>
</dbReference>
<name>A0A919BCH4_STRFL</name>
<feature type="region of interest" description="Disordered" evidence="4">
    <location>
        <begin position="1"/>
        <end position="22"/>
    </location>
</feature>
<dbReference type="Proteomes" id="UP000632849">
    <property type="component" value="Unassembled WGS sequence"/>
</dbReference>
<dbReference type="InterPro" id="IPR051157">
    <property type="entry name" value="PDH/Transketolase"/>
</dbReference>
<dbReference type="SMART" id="SM00861">
    <property type="entry name" value="Transket_pyr"/>
    <property type="match status" value="1"/>
</dbReference>
<evidence type="ECO:0000313" key="6">
    <source>
        <dbReference type="EMBL" id="GHF81306.1"/>
    </source>
</evidence>
<evidence type="ECO:0000256" key="1">
    <source>
        <dbReference type="ARBA" id="ARBA00001964"/>
    </source>
</evidence>
<dbReference type="Pfam" id="PF02779">
    <property type="entry name" value="Transket_pyr"/>
    <property type="match status" value="1"/>
</dbReference>
<dbReference type="InterPro" id="IPR033248">
    <property type="entry name" value="Transketolase_C"/>
</dbReference>
<protein>
    <submittedName>
        <fullName evidence="6">Transketolase</fullName>
    </submittedName>
</protein>
<dbReference type="GeneID" id="95663613"/>
<evidence type="ECO:0000259" key="5">
    <source>
        <dbReference type="SMART" id="SM00861"/>
    </source>
</evidence>
<dbReference type="Pfam" id="PF02780">
    <property type="entry name" value="Transketolase_C"/>
    <property type="match status" value="1"/>
</dbReference>
<gene>
    <name evidence="6" type="primary">tklB</name>
    <name evidence="6" type="ORF">GCM10017667_06270</name>
</gene>
<keyword evidence="7" id="KW-1185">Reference proteome</keyword>
<comment type="caution">
    <text evidence="6">The sequence shown here is derived from an EMBL/GenBank/DDBJ whole genome shotgun (WGS) entry which is preliminary data.</text>
</comment>
<dbReference type="FunFam" id="3.40.50.970:FF:000129">
    <property type="entry name" value="Transketolase"/>
    <property type="match status" value="1"/>
</dbReference>
<feature type="domain" description="Transketolase-like pyrimidine-binding" evidence="5">
    <location>
        <begin position="22"/>
        <end position="186"/>
    </location>
</feature>
<organism evidence="6 7">
    <name type="scientific">Streptomyces filamentosus</name>
    <name type="common">Streptomyces roseosporus</name>
    <dbReference type="NCBI Taxonomy" id="67294"/>
    <lineage>
        <taxon>Bacteria</taxon>
        <taxon>Bacillati</taxon>
        <taxon>Actinomycetota</taxon>
        <taxon>Actinomycetes</taxon>
        <taxon>Kitasatosporales</taxon>
        <taxon>Streptomycetaceae</taxon>
        <taxon>Streptomyces</taxon>
    </lineage>
</organism>
<proteinExistence type="inferred from homology"/>
<reference evidence="6" key="2">
    <citation type="submission" date="2020-09" db="EMBL/GenBank/DDBJ databases">
        <authorList>
            <person name="Sun Q."/>
            <person name="Ohkuma M."/>
        </authorList>
    </citation>
    <scope>NUCLEOTIDE SEQUENCE</scope>
    <source>
        <strain evidence="6">JCM 4122</strain>
    </source>
</reference>
<dbReference type="GO" id="GO:0000287">
    <property type="term" value="F:magnesium ion binding"/>
    <property type="evidence" value="ECO:0007669"/>
    <property type="project" value="UniProtKB-ARBA"/>
</dbReference>